<organism evidence="2 3">
    <name type="scientific">Nakamurella aerolata</name>
    <dbReference type="NCBI Taxonomy" id="1656892"/>
    <lineage>
        <taxon>Bacteria</taxon>
        <taxon>Bacillati</taxon>
        <taxon>Actinomycetota</taxon>
        <taxon>Actinomycetes</taxon>
        <taxon>Nakamurellales</taxon>
        <taxon>Nakamurellaceae</taxon>
        <taxon>Nakamurella</taxon>
    </lineage>
</organism>
<dbReference type="FunFam" id="2.40.30.10:FF:000131">
    <property type="entry name" value="NADPH-dependent ferric siderophore reductase"/>
    <property type="match status" value="1"/>
</dbReference>
<accession>A0A849AA46</accession>
<keyword evidence="3" id="KW-1185">Reference proteome</keyword>
<sequence>MTAPTRRKRRTMVMEVIATERLTEHLVRVHIGGPALAEFADNGQTDHYVKIHFAKPELGLIPPYDLDVLREQLPPEDLPVTRTYTIRSVGADSLAIDFVVHGDDGIAGPWAAAAKPGDLVAFSGPGGAYRPDPAADAHLLAGDESALPAVAAALEELADQLPDAVGTAYLEVYGPDDELPLRAPRGFDIRWLHRGSTVAGTSTVLSDAVAAHPWPSGRVQVFAHGERECMKAIRDVMKARQVPRSDLSLSGYWAYGRTEDRFQAEKREPIGVVL</sequence>
<evidence type="ECO:0000313" key="2">
    <source>
        <dbReference type="EMBL" id="NNG37415.1"/>
    </source>
</evidence>
<dbReference type="InterPro" id="IPR039374">
    <property type="entry name" value="SIP_fam"/>
</dbReference>
<dbReference type="GO" id="GO:0016491">
    <property type="term" value="F:oxidoreductase activity"/>
    <property type="evidence" value="ECO:0007669"/>
    <property type="project" value="InterPro"/>
</dbReference>
<evidence type="ECO:0000259" key="1">
    <source>
        <dbReference type="PROSITE" id="PS51384"/>
    </source>
</evidence>
<dbReference type="PROSITE" id="PS51384">
    <property type="entry name" value="FAD_FR"/>
    <property type="match status" value="1"/>
</dbReference>
<reference evidence="2 3" key="1">
    <citation type="submission" date="2020-05" db="EMBL/GenBank/DDBJ databases">
        <title>Nakamurella sp. DB0629 isolated from air conditioner.</title>
        <authorList>
            <person name="Kim D.H."/>
            <person name="Kim D.-U."/>
        </authorList>
    </citation>
    <scope>NUCLEOTIDE SEQUENCE [LARGE SCALE GENOMIC DNA]</scope>
    <source>
        <strain evidence="2 3">DB0629</strain>
    </source>
</reference>
<dbReference type="InterPro" id="IPR039261">
    <property type="entry name" value="FNR_nucleotide-bd"/>
</dbReference>
<proteinExistence type="predicted"/>
<dbReference type="InterPro" id="IPR017938">
    <property type="entry name" value="Riboflavin_synthase-like_b-brl"/>
</dbReference>
<dbReference type="Gene3D" id="2.40.30.10">
    <property type="entry name" value="Translation factors"/>
    <property type="match status" value="1"/>
</dbReference>
<dbReference type="CDD" id="cd06193">
    <property type="entry name" value="siderophore_interacting"/>
    <property type="match status" value="1"/>
</dbReference>
<dbReference type="PANTHER" id="PTHR30157:SF0">
    <property type="entry name" value="NADPH-DEPENDENT FERRIC-CHELATE REDUCTASE"/>
    <property type="match status" value="1"/>
</dbReference>
<dbReference type="EMBL" id="JABEND010000013">
    <property type="protein sequence ID" value="NNG37415.1"/>
    <property type="molecule type" value="Genomic_DNA"/>
</dbReference>
<dbReference type="InterPro" id="IPR007037">
    <property type="entry name" value="SIP_rossman_dom"/>
</dbReference>
<feature type="domain" description="FAD-binding FR-type" evidence="1">
    <location>
        <begin position="9"/>
        <end position="132"/>
    </location>
</feature>
<dbReference type="Pfam" id="PF04954">
    <property type="entry name" value="SIP"/>
    <property type="match status" value="1"/>
</dbReference>
<gene>
    <name evidence="2" type="ORF">HKD39_17245</name>
</gene>
<dbReference type="AlphaFoldDB" id="A0A849AA46"/>
<dbReference type="RefSeq" id="WP_171201112.1">
    <property type="nucleotide sequence ID" value="NZ_JABEND010000013.1"/>
</dbReference>
<dbReference type="Pfam" id="PF08021">
    <property type="entry name" value="FAD_binding_9"/>
    <property type="match status" value="1"/>
</dbReference>
<dbReference type="SUPFAM" id="SSF63380">
    <property type="entry name" value="Riboflavin synthase domain-like"/>
    <property type="match status" value="1"/>
</dbReference>
<dbReference type="InterPro" id="IPR017927">
    <property type="entry name" value="FAD-bd_FR_type"/>
</dbReference>
<name>A0A849AA46_9ACTN</name>
<dbReference type="Proteomes" id="UP000562984">
    <property type="component" value="Unassembled WGS sequence"/>
</dbReference>
<protein>
    <submittedName>
        <fullName evidence="2">Siderophore-interacting protein</fullName>
    </submittedName>
</protein>
<dbReference type="PANTHER" id="PTHR30157">
    <property type="entry name" value="FERRIC REDUCTASE, NADPH-DEPENDENT"/>
    <property type="match status" value="1"/>
</dbReference>
<dbReference type="InterPro" id="IPR013113">
    <property type="entry name" value="SIP_FAD-bd"/>
</dbReference>
<dbReference type="Gene3D" id="3.40.50.80">
    <property type="entry name" value="Nucleotide-binding domain of ferredoxin-NADP reductase (FNR) module"/>
    <property type="match status" value="1"/>
</dbReference>
<comment type="caution">
    <text evidence="2">The sequence shown here is derived from an EMBL/GenBank/DDBJ whole genome shotgun (WGS) entry which is preliminary data.</text>
</comment>
<evidence type="ECO:0000313" key="3">
    <source>
        <dbReference type="Proteomes" id="UP000562984"/>
    </source>
</evidence>